<proteinExistence type="predicted"/>
<sequence>MLFKVVGKPVQRMGSARVTWAGLVLDQRAGQAPMLGGEFVQRGREPGGAADLVPFVLIEVAGGGVVYSGSGRNRLWPRRRASIAARSTARAGLVCS</sequence>
<name>A0A5D0NUJ2_9ACTN</name>
<gene>
    <name evidence="1" type="ORF">FXF69_00985</name>
</gene>
<keyword evidence="2" id="KW-1185">Reference proteome</keyword>
<dbReference type="EMBL" id="VSFG01000001">
    <property type="protein sequence ID" value="TYB47864.1"/>
    <property type="molecule type" value="Genomic_DNA"/>
</dbReference>
<dbReference type="Proteomes" id="UP000323380">
    <property type="component" value="Unassembled WGS sequence"/>
</dbReference>
<accession>A0A5D0NUJ2</accession>
<evidence type="ECO:0000313" key="1">
    <source>
        <dbReference type="EMBL" id="TYB47864.1"/>
    </source>
</evidence>
<evidence type="ECO:0000313" key="2">
    <source>
        <dbReference type="Proteomes" id="UP000323380"/>
    </source>
</evidence>
<dbReference type="AlphaFoldDB" id="A0A5D0NUJ2"/>
<dbReference type="RefSeq" id="WP_148344022.1">
    <property type="nucleotide sequence ID" value="NZ_VSFG01000001.1"/>
</dbReference>
<protein>
    <submittedName>
        <fullName evidence="1">Uncharacterized protein</fullName>
    </submittedName>
</protein>
<organism evidence="1 2">
    <name type="scientific">Actinomadura chibensis</name>
    <dbReference type="NCBI Taxonomy" id="392828"/>
    <lineage>
        <taxon>Bacteria</taxon>
        <taxon>Bacillati</taxon>
        <taxon>Actinomycetota</taxon>
        <taxon>Actinomycetes</taxon>
        <taxon>Streptosporangiales</taxon>
        <taxon>Thermomonosporaceae</taxon>
        <taxon>Actinomadura</taxon>
    </lineage>
</organism>
<comment type="caution">
    <text evidence="1">The sequence shown here is derived from an EMBL/GenBank/DDBJ whole genome shotgun (WGS) entry which is preliminary data.</text>
</comment>
<reference evidence="1 2" key="1">
    <citation type="submission" date="2019-08" db="EMBL/GenBank/DDBJ databases">
        <title>Actinomadura sp. nov. CYP1-5 isolated from mountain soil.</title>
        <authorList>
            <person name="Songsumanus A."/>
            <person name="Kuncharoen N."/>
            <person name="Kudo T."/>
            <person name="Yuki M."/>
            <person name="Igarashi Y."/>
            <person name="Tanasupawat S."/>
        </authorList>
    </citation>
    <scope>NUCLEOTIDE SEQUENCE [LARGE SCALE GENOMIC DNA]</scope>
    <source>
        <strain evidence="1 2">JCM 14158</strain>
    </source>
</reference>